<evidence type="ECO:0000256" key="1">
    <source>
        <dbReference type="ARBA" id="ARBA00005850"/>
    </source>
</evidence>
<name>A0A5P1R8K6_9GAMM</name>
<dbReference type="Gene3D" id="1.10.287.3240">
    <property type="match status" value="1"/>
</dbReference>
<evidence type="ECO:0000313" key="4">
    <source>
        <dbReference type="EMBL" id="QEQ95626.1"/>
    </source>
</evidence>
<dbReference type="NCBIfam" id="TIGR00309">
    <property type="entry name" value="V_ATPase_subD"/>
    <property type="match status" value="1"/>
</dbReference>
<sequence length="201" mass="22858">MAKLALNKSTLNKESRRLKSYRQVVPALDLKRKQLMAARVETQKLLLAHQAELAQLREKVEGELTLLASHEIDLSTLLKVTKLTLVSQNLVGLKLPLLDELVVERQAYSRLVTPFWVDLLVSCLEEALQLEVRISIENKRLDLLGKGLQKTTQRLNLFEKVLIPQSEKNLRKIRIALSDAERAGVVRAKIAKNKRRSLVTL</sequence>
<protein>
    <submittedName>
        <fullName evidence="4">V-type ATP synthase subunit D</fullName>
    </submittedName>
</protein>
<dbReference type="Pfam" id="PF01813">
    <property type="entry name" value="ATP-synt_D"/>
    <property type="match status" value="1"/>
</dbReference>
<accession>A0A5P1R8K6</accession>
<comment type="similarity">
    <text evidence="1">Belongs to the V-ATPase D subunit family.</text>
</comment>
<evidence type="ECO:0000313" key="5">
    <source>
        <dbReference type="Proteomes" id="UP000324760"/>
    </source>
</evidence>
<organism evidence="4 5">
    <name type="scientific">Neptunomonas concharum</name>
    <dbReference type="NCBI Taxonomy" id="1031538"/>
    <lineage>
        <taxon>Bacteria</taxon>
        <taxon>Pseudomonadati</taxon>
        <taxon>Pseudomonadota</taxon>
        <taxon>Gammaproteobacteria</taxon>
        <taxon>Oceanospirillales</taxon>
        <taxon>Oceanospirillaceae</taxon>
        <taxon>Neptunomonas</taxon>
    </lineage>
</organism>
<dbReference type="InterPro" id="IPR002699">
    <property type="entry name" value="V_ATPase_D"/>
</dbReference>
<dbReference type="OrthoDB" id="5637912at2"/>
<keyword evidence="2" id="KW-0813">Transport</keyword>
<gene>
    <name evidence="4" type="ORF">F0U83_02300</name>
</gene>
<evidence type="ECO:0000256" key="3">
    <source>
        <dbReference type="ARBA" id="ARBA00023065"/>
    </source>
</evidence>
<dbReference type="Proteomes" id="UP000324760">
    <property type="component" value="Chromosome"/>
</dbReference>
<proteinExistence type="inferred from homology"/>
<keyword evidence="5" id="KW-1185">Reference proteome</keyword>
<dbReference type="GO" id="GO:0046961">
    <property type="term" value="F:proton-transporting ATPase activity, rotational mechanism"/>
    <property type="evidence" value="ECO:0007669"/>
    <property type="project" value="InterPro"/>
</dbReference>
<dbReference type="RefSeq" id="WP_138986330.1">
    <property type="nucleotide sequence ID" value="NZ_CP043869.1"/>
</dbReference>
<dbReference type="AlphaFoldDB" id="A0A5P1R8K6"/>
<reference evidence="4 5" key="1">
    <citation type="journal article" date="2019" name="Biochem. Eng. J.">
        <title>Metabolic engineering of the marine bacteria Neptunomonas concharum for the production of acetoin and meso-2,3-butanediol from acetate.</title>
        <authorList>
            <person name="Li W."/>
            <person name="Pu N."/>
            <person name="Liu C.-X."/>
            <person name="Yuan Q.-P."/>
            <person name="Li Z.-J."/>
        </authorList>
    </citation>
    <scope>NUCLEOTIDE SEQUENCE [LARGE SCALE GENOMIC DNA]</scope>
    <source>
        <strain evidence="4 5">JCM17730</strain>
    </source>
</reference>
<dbReference type="KEGG" id="ncu:F0U83_02300"/>
<evidence type="ECO:0000256" key="2">
    <source>
        <dbReference type="ARBA" id="ARBA00022448"/>
    </source>
</evidence>
<keyword evidence="3" id="KW-0406">Ion transport</keyword>
<dbReference type="EMBL" id="CP043869">
    <property type="protein sequence ID" value="QEQ95626.1"/>
    <property type="molecule type" value="Genomic_DNA"/>
</dbReference>